<dbReference type="Proteomes" id="UP000777438">
    <property type="component" value="Unassembled WGS sequence"/>
</dbReference>
<feature type="compositionally biased region" description="Polar residues" evidence="1">
    <location>
        <begin position="227"/>
        <end position="249"/>
    </location>
</feature>
<keyword evidence="3" id="KW-1185">Reference proteome</keyword>
<organism evidence="2 3">
    <name type="scientific">Thelonectria olida</name>
    <dbReference type="NCBI Taxonomy" id="1576542"/>
    <lineage>
        <taxon>Eukaryota</taxon>
        <taxon>Fungi</taxon>
        <taxon>Dikarya</taxon>
        <taxon>Ascomycota</taxon>
        <taxon>Pezizomycotina</taxon>
        <taxon>Sordariomycetes</taxon>
        <taxon>Hypocreomycetidae</taxon>
        <taxon>Hypocreales</taxon>
        <taxon>Nectriaceae</taxon>
        <taxon>Thelonectria</taxon>
    </lineage>
</organism>
<reference evidence="2 3" key="1">
    <citation type="journal article" date="2021" name="Nat. Commun.">
        <title>Genetic determinants of endophytism in the Arabidopsis root mycobiome.</title>
        <authorList>
            <person name="Mesny F."/>
            <person name="Miyauchi S."/>
            <person name="Thiergart T."/>
            <person name="Pickel B."/>
            <person name="Atanasova L."/>
            <person name="Karlsson M."/>
            <person name="Huettel B."/>
            <person name="Barry K.W."/>
            <person name="Haridas S."/>
            <person name="Chen C."/>
            <person name="Bauer D."/>
            <person name="Andreopoulos W."/>
            <person name="Pangilinan J."/>
            <person name="LaButti K."/>
            <person name="Riley R."/>
            <person name="Lipzen A."/>
            <person name="Clum A."/>
            <person name="Drula E."/>
            <person name="Henrissat B."/>
            <person name="Kohler A."/>
            <person name="Grigoriev I.V."/>
            <person name="Martin F.M."/>
            <person name="Hacquard S."/>
        </authorList>
    </citation>
    <scope>NUCLEOTIDE SEQUENCE [LARGE SCALE GENOMIC DNA]</scope>
    <source>
        <strain evidence="2 3">MPI-CAGE-CH-0241</strain>
    </source>
</reference>
<evidence type="ECO:0000313" key="3">
    <source>
        <dbReference type="Proteomes" id="UP000777438"/>
    </source>
</evidence>
<protein>
    <submittedName>
        <fullName evidence="2">Uncharacterized protein</fullName>
    </submittedName>
</protein>
<comment type="caution">
    <text evidence="2">The sequence shown here is derived from an EMBL/GenBank/DDBJ whole genome shotgun (WGS) entry which is preliminary data.</text>
</comment>
<sequence>MPNYTTAASYKYSASGFPQLPTGATSDATALGTTLGTAIPFLYPLPSIAFVVPTLAAALECPPHPSHVDHAQQQRCGRTMLLRTSYAHYQANQPTTSMPMPMSTLSPWPYLFLPLMFAQLALPDFTFPSFLHTLHYPANLTQARAVKPAATTLDLSMLRRGLATACNIEPVRRLLPAPPSPSIFTSSSPGPGLILQRSPALTLLIPVNLIKAQNPLSSSISPAASPQLNSRHSSWLASNRLNRPSSTAS</sequence>
<name>A0A9P8VZU1_9HYPO</name>
<dbReference type="EMBL" id="JAGPYM010000017">
    <property type="protein sequence ID" value="KAH6885859.1"/>
    <property type="molecule type" value="Genomic_DNA"/>
</dbReference>
<evidence type="ECO:0000256" key="1">
    <source>
        <dbReference type="SAM" id="MobiDB-lite"/>
    </source>
</evidence>
<evidence type="ECO:0000313" key="2">
    <source>
        <dbReference type="EMBL" id="KAH6885859.1"/>
    </source>
</evidence>
<accession>A0A9P8VZU1</accession>
<proteinExistence type="predicted"/>
<feature type="region of interest" description="Disordered" evidence="1">
    <location>
        <begin position="220"/>
        <end position="249"/>
    </location>
</feature>
<gene>
    <name evidence="2" type="ORF">B0T10DRAFT_462105</name>
</gene>
<dbReference type="AlphaFoldDB" id="A0A9P8VZU1"/>